<protein>
    <recommendedName>
        <fullName evidence="1">MATH domain-containing protein</fullName>
    </recommendedName>
</protein>
<feature type="domain" description="MATH" evidence="1">
    <location>
        <begin position="7"/>
        <end position="135"/>
    </location>
</feature>
<dbReference type="EMBL" id="JAKOGI010000012">
    <property type="protein sequence ID" value="KAJ8450963.1"/>
    <property type="molecule type" value="Genomic_DNA"/>
</dbReference>
<dbReference type="PANTHER" id="PTHR46162:SF65">
    <property type="entry name" value="F9D12.8 PROTEIN-RELATED"/>
    <property type="match status" value="1"/>
</dbReference>
<gene>
    <name evidence="2" type="ORF">Cgig2_032588</name>
</gene>
<sequence>MVRQLPPAHCTLKIESFSKLEETLVRTKNDSFESIEFGAGVYPKGNDRENGEGHLSLYIRVVDKLSAGSFINVMSRFLIYDQIQDNYLVIQDLKERRFHPIKTEWGIPKAIDLSTFHDISKGFLLNDCCILGAEVFVLKGDNKAASFSMVKPQTIRKFTWRVAELKESIGSPSFAIEGRQWQLWLWSRGHGSEKGRSLSLYLTLNDVSDLIAGRTLYAEFDLCIKNQLKGHDRRRTVHGWFSKGRSTWGSVDLLPLTELDNPSKGFKVNEVVIVEVKINVIFLLKDV</sequence>
<name>A0A9Q1KY13_9CARY</name>
<keyword evidence="3" id="KW-1185">Reference proteome</keyword>
<evidence type="ECO:0000313" key="2">
    <source>
        <dbReference type="EMBL" id="KAJ8450963.1"/>
    </source>
</evidence>
<dbReference type="PROSITE" id="PS50144">
    <property type="entry name" value="MATH"/>
    <property type="match status" value="2"/>
</dbReference>
<evidence type="ECO:0000259" key="1">
    <source>
        <dbReference type="PROSITE" id="PS50144"/>
    </source>
</evidence>
<feature type="domain" description="MATH" evidence="1">
    <location>
        <begin position="155"/>
        <end position="278"/>
    </location>
</feature>
<dbReference type="OrthoDB" id="192247at2759"/>
<reference evidence="2" key="1">
    <citation type="submission" date="2022-04" db="EMBL/GenBank/DDBJ databases">
        <title>Carnegiea gigantea Genome sequencing and assembly v2.</title>
        <authorList>
            <person name="Copetti D."/>
            <person name="Sanderson M.J."/>
            <person name="Burquez A."/>
            <person name="Wojciechowski M.F."/>
        </authorList>
    </citation>
    <scope>NUCLEOTIDE SEQUENCE</scope>
    <source>
        <strain evidence="2">SGP5-SGP5p</strain>
        <tissue evidence="2">Aerial part</tissue>
    </source>
</reference>
<dbReference type="SUPFAM" id="SSF49599">
    <property type="entry name" value="TRAF domain-like"/>
    <property type="match status" value="2"/>
</dbReference>
<organism evidence="2 3">
    <name type="scientific">Carnegiea gigantea</name>
    <dbReference type="NCBI Taxonomy" id="171969"/>
    <lineage>
        <taxon>Eukaryota</taxon>
        <taxon>Viridiplantae</taxon>
        <taxon>Streptophyta</taxon>
        <taxon>Embryophyta</taxon>
        <taxon>Tracheophyta</taxon>
        <taxon>Spermatophyta</taxon>
        <taxon>Magnoliopsida</taxon>
        <taxon>eudicotyledons</taxon>
        <taxon>Gunneridae</taxon>
        <taxon>Pentapetalae</taxon>
        <taxon>Caryophyllales</taxon>
        <taxon>Cactineae</taxon>
        <taxon>Cactaceae</taxon>
        <taxon>Cactoideae</taxon>
        <taxon>Echinocereeae</taxon>
        <taxon>Carnegiea</taxon>
    </lineage>
</organism>
<evidence type="ECO:0000313" key="3">
    <source>
        <dbReference type="Proteomes" id="UP001153076"/>
    </source>
</evidence>
<accession>A0A9Q1KY13</accession>
<proteinExistence type="predicted"/>
<dbReference type="InterPro" id="IPR002083">
    <property type="entry name" value="MATH/TRAF_dom"/>
</dbReference>
<dbReference type="InterPro" id="IPR008974">
    <property type="entry name" value="TRAF-like"/>
</dbReference>
<dbReference type="Gene3D" id="2.60.210.10">
    <property type="entry name" value="Apoptosis, Tumor Necrosis Factor Receptor Associated Protein 2, Chain A"/>
    <property type="match status" value="2"/>
</dbReference>
<comment type="caution">
    <text evidence="2">The sequence shown here is derived from an EMBL/GenBank/DDBJ whole genome shotgun (WGS) entry which is preliminary data.</text>
</comment>
<dbReference type="CDD" id="cd00121">
    <property type="entry name" value="MATH"/>
    <property type="match status" value="2"/>
</dbReference>
<dbReference type="Pfam" id="PF22486">
    <property type="entry name" value="MATH_2"/>
    <property type="match status" value="2"/>
</dbReference>
<dbReference type="PANTHER" id="PTHR46162">
    <property type="entry name" value="TRAF-LIKE FAMILY PROTEIN"/>
    <property type="match status" value="1"/>
</dbReference>
<dbReference type="Proteomes" id="UP001153076">
    <property type="component" value="Unassembled WGS sequence"/>
</dbReference>
<dbReference type="AlphaFoldDB" id="A0A9Q1KY13"/>